<evidence type="ECO:0000256" key="2">
    <source>
        <dbReference type="ARBA" id="ARBA00022980"/>
    </source>
</evidence>
<dbReference type="GO" id="GO:0005840">
    <property type="term" value="C:ribosome"/>
    <property type="evidence" value="ECO:0007669"/>
    <property type="project" value="UniProtKB-KW"/>
</dbReference>
<dbReference type="GO" id="GO:0005737">
    <property type="term" value="C:cytoplasm"/>
    <property type="evidence" value="ECO:0007669"/>
    <property type="project" value="UniProtKB-ARBA"/>
</dbReference>
<keyword evidence="3" id="KW-0687">Ribonucleoprotein</keyword>
<dbReference type="GO" id="GO:0006412">
    <property type="term" value="P:translation"/>
    <property type="evidence" value="ECO:0007669"/>
    <property type="project" value="InterPro"/>
</dbReference>
<reference evidence="4" key="1">
    <citation type="submission" date="2022-08" db="EMBL/GenBank/DDBJ databases">
        <authorList>
            <person name="Kallberg Y."/>
            <person name="Tangrot J."/>
            <person name="Rosling A."/>
        </authorList>
    </citation>
    <scope>NUCLEOTIDE SEQUENCE</scope>
    <source>
        <strain evidence="4">Wild A</strain>
    </source>
</reference>
<keyword evidence="2" id="KW-0689">Ribosomal protein</keyword>
<organism evidence="4 5">
    <name type="scientific">Funneliformis geosporum</name>
    <dbReference type="NCBI Taxonomy" id="1117311"/>
    <lineage>
        <taxon>Eukaryota</taxon>
        <taxon>Fungi</taxon>
        <taxon>Fungi incertae sedis</taxon>
        <taxon>Mucoromycota</taxon>
        <taxon>Glomeromycotina</taxon>
        <taxon>Glomeromycetes</taxon>
        <taxon>Glomerales</taxon>
        <taxon>Glomeraceae</taxon>
        <taxon>Funneliformis</taxon>
    </lineage>
</organism>
<dbReference type="Gene3D" id="3.30.1320.10">
    <property type="match status" value="1"/>
</dbReference>
<dbReference type="GO" id="GO:1990904">
    <property type="term" value="C:ribonucleoprotein complex"/>
    <property type="evidence" value="ECO:0007669"/>
    <property type="project" value="UniProtKB-KW"/>
</dbReference>
<evidence type="ECO:0000256" key="3">
    <source>
        <dbReference type="ARBA" id="ARBA00023274"/>
    </source>
</evidence>
<dbReference type="SUPFAM" id="SSF54565">
    <property type="entry name" value="Ribosomal protein S16"/>
    <property type="match status" value="1"/>
</dbReference>
<evidence type="ECO:0000313" key="4">
    <source>
        <dbReference type="EMBL" id="CAI2188162.1"/>
    </source>
</evidence>
<dbReference type="InterPro" id="IPR036249">
    <property type="entry name" value="Thioredoxin-like_sf"/>
</dbReference>
<dbReference type="EMBL" id="CAMKVN010005028">
    <property type="protein sequence ID" value="CAI2188162.1"/>
    <property type="molecule type" value="Genomic_DNA"/>
</dbReference>
<dbReference type="Gene3D" id="3.40.30.10">
    <property type="entry name" value="Glutaredoxin"/>
    <property type="match status" value="1"/>
</dbReference>
<dbReference type="GO" id="GO:0003735">
    <property type="term" value="F:structural constituent of ribosome"/>
    <property type="evidence" value="ECO:0007669"/>
    <property type="project" value="InterPro"/>
</dbReference>
<dbReference type="SUPFAM" id="SSF52833">
    <property type="entry name" value="Thioredoxin-like"/>
    <property type="match status" value="1"/>
</dbReference>
<dbReference type="Proteomes" id="UP001153678">
    <property type="component" value="Unassembled WGS sequence"/>
</dbReference>
<name>A0A9W4T0K7_9GLOM</name>
<protein>
    <submittedName>
        <fullName evidence="4">15694_t:CDS:1</fullName>
    </submittedName>
</protein>
<dbReference type="AlphaFoldDB" id="A0A9W4T0K7"/>
<dbReference type="InterPro" id="IPR000307">
    <property type="entry name" value="Ribosomal_bS16"/>
</dbReference>
<sequence>MTDKYKVSEKKAFKVKVKEGSNNQEVEYEITVEECAMDYTGDYKTDTVVTIDGKKKKVGDTTGTPAACKLKGKVKRGFMSDSVELEELDNVKIESGEKDVSIKELQKNIEVLLEEKKDMEVIEVDAEKFPRLAQNPEFNVLSVPTIFLFRKGQEKWVGKKSGSLNGAAFRLLRGVVQLVEHRPSVPIVVGSSPAASAKLPRRRCWLGAWGLSPHPLWFASSNLALGTTLEWEKNNLSNFEFCSIPTVSTIKVLWYSDFGKATRPGSSNQVEIKFLIDKVVRQRIELFSNGKPVTRYADLDLIDKAKREICIDLLKERYKSVLEHDYDCRDKDIAYNFTIIGKDKINITVRKKGEINSDKITYENEMIKEIEPIFYLTTAVRLDDTSEYQKDIFEKRFDVELEAKVAKKKKKARDSGNYLEYLGFHNPHSGETNLKKESIKKWLEKGAQPADSKLLKSLLEKYL</sequence>
<keyword evidence="5" id="KW-1185">Reference proteome</keyword>
<accession>A0A9W4T0K7</accession>
<dbReference type="Pfam" id="PF00886">
    <property type="entry name" value="Ribosomal_S16"/>
    <property type="match status" value="1"/>
</dbReference>
<dbReference type="OrthoDB" id="2121326at2759"/>
<comment type="similarity">
    <text evidence="1">Belongs to the bacterial ribosomal protein bS16 family.</text>
</comment>
<proteinExistence type="inferred from homology"/>
<dbReference type="CDD" id="cd02947">
    <property type="entry name" value="TRX_family"/>
    <property type="match status" value="1"/>
</dbReference>
<evidence type="ECO:0000313" key="5">
    <source>
        <dbReference type="Proteomes" id="UP001153678"/>
    </source>
</evidence>
<comment type="caution">
    <text evidence="4">The sequence shown here is derived from an EMBL/GenBank/DDBJ whole genome shotgun (WGS) entry which is preliminary data.</text>
</comment>
<evidence type="ECO:0000256" key="1">
    <source>
        <dbReference type="ARBA" id="ARBA00006668"/>
    </source>
</evidence>
<gene>
    <name evidence="4" type="ORF">FWILDA_LOCUS13441</name>
</gene>
<dbReference type="InterPro" id="IPR023803">
    <property type="entry name" value="Ribosomal_bS16_dom_sf"/>
</dbReference>